<dbReference type="RefSeq" id="WP_132383846.1">
    <property type="nucleotide sequence ID" value="NZ_DAIPCY010000051.1"/>
</dbReference>
<dbReference type="PANTHER" id="PTHR33164">
    <property type="entry name" value="TRANSCRIPTIONAL REGULATOR, MARR FAMILY"/>
    <property type="match status" value="1"/>
</dbReference>
<dbReference type="Gene3D" id="1.10.10.10">
    <property type="entry name" value="Winged helix-like DNA-binding domain superfamily/Winged helix DNA-binding domain"/>
    <property type="match status" value="1"/>
</dbReference>
<name>A0A4R3JZJ9_9FIRM</name>
<dbReference type="Pfam" id="PF22381">
    <property type="entry name" value="Staph_reg_Sar_Rot"/>
    <property type="match status" value="1"/>
</dbReference>
<dbReference type="AlphaFoldDB" id="A0A4R3JZJ9"/>
<dbReference type="InterPro" id="IPR055166">
    <property type="entry name" value="Transc_reg_Sar_Rot_HTH"/>
</dbReference>
<evidence type="ECO:0000256" key="3">
    <source>
        <dbReference type="ARBA" id="ARBA00023163"/>
    </source>
</evidence>
<keyword evidence="2" id="KW-0238">DNA-binding</keyword>
<reference evidence="5 6" key="1">
    <citation type="submission" date="2019-03" db="EMBL/GenBank/DDBJ databases">
        <title>Genomic Encyclopedia of Type Strains, Phase IV (KMG-IV): sequencing the most valuable type-strain genomes for metagenomic binning, comparative biology and taxonomic classification.</title>
        <authorList>
            <person name="Goeker M."/>
        </authorList>
    </citation>
    <scope>NUCLEOTIDE SEQUENCE [LARGE SCALE GENOMIC DNA]</scope>
    <source>
        <strain evidence="5 6">DSM 29489</strain>
    </source>
</reference>
<dbReference type="Proteomes" id="UP000295726">
    <property type="component" value="Unassembled WGS sequence"/>
</dbReference>
<keyword evidence="1" id="KW-0805">Transcription regulation</keyword>
<proteinExistence type="predicted"/>
<dbReference type="InterPro" id="IPR036390">
    <property type="entry name" value="WH_DNA-bd_sf"/>
</dbReference>
<evidence type="ECO:0000256" key="2">
    <source>
        <dbReference type="ARBA" id="ARBA00023125"/>
    </source>
</evidence>
<gene>
    <name evidence="5" type="ORF">EDD59_13817</name>
</gene>
<dbReference type="OrthoDB" id="2297442at2"/>
<dbReference type="EMBL" id="SLZZ01000038">
    <property type="protein sequence ID" value="TCS74519.1"/>
    <property type="molecule type" value="Genomic_DNA"/>
</dbReference>
<evidence type="ECO:0000259" key="4">
    <source>
        <dbReference type="PROSITE" id="PS50995"/>
    </source>
</evidence>
<sequence>MKQRNQPIGFTVKQINNVFEKDLNERLKTIGITASQCAVLDYLFRTEKEEVNQRDVERNLSLKNPTVTGLLKRLDEKGFVLCVPNASDKRRKNIYLTEKAYDIQRRMEADRKKMDRQMTRGMTKKEVAALARGLEKVLYNIADP</sequence>
<dbReference type="InterPro" id="IPR039422">
    <property type="entry name" value="MarR/SlyA-like"/>
</dbReference>
<dbReference type="GO" id="GO:0003677">
    <property type="term" value="F:DNA binding"/>
    <property type="evidence" value="ECO:0007669"/>
    <property type="project" value="UniProtKB-KW"/>
</dbReference>
<dbReference type="SMART" id="SM00347">
    <property type="entry name" value="HTH_MARR"/>
    <property type="match status" value="1"/>
</dbReference>
<comment type="caution">
    <text evidence="5">The sequence shown here is derived from an EMBL/GenBank/DDBJ whole genome shotgun (WGS) entry which is preliminary data.</text>
</comment>
<evidence type="ECO:0000313" key="5">
    <source>
        <dbReference type="EMBL" id="TCS74519.1"/>
    </source>
</evidence>
<feature type="domain" description="HTH marR-type" evidence="4">
    <location>
        <begin position="5"/>
        <end position="139"/>
    </location>
</feature>
<dbReference type="InterPro" id="IPR000835">
    <property type="entry name" value="HTH_MarR-typ"/>
</dbReference>
<keyword evidence="6" id="KW-1185">Reference proteome</keyword>
<dbReference type="PANTHER" id="PTHR33164:SF43">
    <property type="entry name" value="HTH-TYPE TRANSCRIPTIONAL REPRESSOR YETL"/>
    <property type="match status" value="1"/>
</dbReference>
<dbReference type="InterPro" id="IPR036388">
    <property type="entry name" value="WH-like_DNA-bd_sf"/>
</dbReference>
<keyword evidence="3" id="KW-0804">Transcription</keyword>
<dbReference type="PROSITE" id="PS50995">
    <property type="entry name" value="HTH_MARR_2"/>
    <property type="match status" value="1"/>
</dbReference>
<dbReference type="SUPFAM" id="SSF46785">
    <property type="entry name" value="Winged helix' DNA-binding domain"/>
    <property type="match status" value="1"/>
</dbReference>
<dbReference type="PRINTS" id="PR00598">
    <property type="entry name" value="HTHMARR"/>
</dbReference>
<dbReference type="GO" id="GO:0006950">
    <property type="term" value="P:response to stress"/>
    <property type="evidence" value="ECO:0007669"/>
    <property type="project" value="TreeGrafter"/>
</dbReference>
<organism evidence="5 6">
    <name type="scientific">Muricomes intestini</name>
    <dbReference type="NCBI Taxonomy" id="1796634"/>
    <lineage>
        <taxon>Bacteria</taxon>
        <taxon>Bacillati</taxon>
        <taxon>Bacillota</taxon>
        <taxon>Clostridia</taxon>
        <taxon>Lachnospirales</taxon>
        <taxon>Lachnospiraceae</taxon>
        <taxon>Muricomes</taxon>
    </lineage>
</organism>
<accession>A0A4R3JZJ9</accession>
<dbReference type="GO" id="GO:0003700">
    <property type="term" value="F:DNA-binding transcription factor activity"/>
    <property type="evidence" value="ECO:0007669"/>
    <property type="project" value="InterPro"/>
</dbReference>
<evidence type="ECO:0000256" key="1">
    <source>
        <dbReference type="ARBA" id="ARBA00023015"/>
    </source>
</evidence>
<protein>
    <submittedName>
        <fullName evidence="5">MarR family transcriptional regulator</fullName>
    </submittedName>
</protein>
<evidence type="ECO:0000313" key="6">
    <source>
        <dbReference type="Proteomes" id="UP000295726"/>
    </source>
</evidence>